<dbReference type="EMBL" id="JH001000">
    <property type="protein sequence ID" value="EGW05372.1"/>
    <property type="molecule type" value="Genomic_DNA"/>
</dbReference>
<dbReference type="AlphaFoldDB" id="G3I082"/>
<protein>
    <submittedName>
        <fullName evidence="2">Uncharacterized protein</fullName>
    </submittedName>
</protein>
<evidence type="ECO:0000256" key="1">
    <source>
        <dbReference type="SAM" id="MobiDB-lite"/>
    </source>
</evidence>
<evidence type="ECO:0000313" key="2">
    <source>
        <dbReference type="EMBL" id="EGW05372.1"/>
    </source>
</evidence>
<accession>G3I082</accession>
<feature type="region of interest" description="Disordered" evidence="1">
    <location>
        <begin position="34"/>
        <end position="59"/>
    </location>
</feature>
<dbReference type="InParanoid" id="G3I082"/>
<sequence length="73" mass="8099">MAGLMGSLPMTLFPHSLIERPRAMEALIHSIPPSTSLREQGKSATEETLLEGERRKSHGRSSLYLSANHLMIK</sequence>
<evidence type="ECO:0000313" key="3">
    <source>
        <dbReference type="Proteomes" id="UP000001075"/>
    </source>
</evidence>
<name>G3I082_CRIGR</name>
<dbReference type="Proteomes" id="UP000001075">
    <property type="component" value="Unassembled WGS sequence"/>
</dbReference>
<reference evidence="3" key="1">
    <citation type="journal article" date="2011" name="Nat. Biotechnol.">
        <title>The genomic sequence of the Chinese hamster ovary (CHO)-K1 cell line.</title>
        <authorList>
            <person name="Xu X."/>
            <person name="Nagarajan H."/>
            <person name="Lewis N.E."/>
            <person name="Pan S."/>
            <person name="Cai Z."/>
            <person name="Liu X."/>
            <person name="Chen W."/>
            <person name="Xie M."/>
            <person name="Wang W."/>
            <person name="Hammond S."/>
            <person name="Andersen M.R."/>
            <person name="Neff N."/>
            <person name="Passarelli B."/>
            <person name="Koh W."/>
            <person name="Fan H.C."/>
            <person name="Wang J."/>
            <person name="Gui Y."/>
            <person name="Lee K.H."/>
            <person name="Betenbaugh M.J."/>
            <person name="Quake S.R."/>
            <person name="Famili I."/>
            <person name="Palsson B.O."/>
            <person name="Wang J."/>
        </authorList>
    </citation>
    <scope>NUCLEOTIDE SEQUENCE [LARGE SCALE GENOMIC DNA]</scope>
    <source>
        <strain evidence="3">CHO K1 cell line</strain>
    </source>
</reference>
<gene>
    <name evidence="2" type="ORF">I79_016759</name>
</gene>
<organism evidence="2 3">
    <name type="scientific">Cricetulus griseus</name>
    <name type="common">Chinese hamster</name>
    <name type="synonym">Cricetulus barabensis griseus</name>
    <dbReference type="NCBI Taxonomy" id="10029"/>
    <lineage>
        <taxon>Eukaryota</taxon>
        <taxon>Metazoa</taxon>
        <taxon>Chordata</taxon>
        <taxon>Craniata</taxon>
        <taxon>Vertebrata</taxon>
        <taxon>Euteleostomi</taxon>
        <taxon>Mammalia</taxon>
        <taxon>Eutheria</taxon>
        <taxon>Euarchontoglires</taxon>
        <taxon>Glires</taxon>
        <taxon>Rodentia</taxon>
        <taxon>Myomorpha</taxon>
        <taxon>Muroidea</taxon>
        <taxon>Cricetidae</taxon>
        <taxon>Cricetinae</taxon>
        <taxon>Cricetulus</taxon>
    </lineage>
</organism>
<proteinExistence type="predicted"/>